<keyword evidence="10" id="KW-1185">Reference proteome</keyword>
<dbReference type="PROSITE" id="PS00218">
    <property type="entry name" value="AMINO_ACID_PERMEASE_1"/>
    <property type="match status" value="1"/>
</dbReference>
<keyword evidence="5 7" id="KW-1133">Transmembrane helix</keyword>
<dbReference type="PANTHER" id="PTHR43341">
    <property type="entry name" value="AMINO ACID PERMEASE"/>
    <property type="match status" value="1"/>
</dbReference>
<evidence type="ECO:0000313" key="10">
    <source>
        <dbReference type="Proteomes" id="UP000016923"/>
    </source>
</evidence>
<organism evidence="9 10">
    <name type="scientific">Ophiostoma piceae (strain UAMH 11346)</name>
    <name type="common">Sap stain fungus</name>
    <dbReference type="NCBI Taxonomy" id="1262450"/>
    <lineage>
        <taxon>Eukaryota</taxon>
        <taxon>Fungi</taxon>
        <taxon>Dikarya</taxon>
        <taxon>Ascomycota</taxon>
        <taxon>Pezizomycotina</taxon>
        <taxon>Sordariomycetes</taxon>
        <taxon>Sordariomycetidae</taxon>
        <taxon>Ophiostomatales</taxon>
        <taxon>Ophiostomataceae</taxon>
        <taxon>Ophiostoma</taxon>
    </lineage>
</organism>
<comment type="subcellular location">
    <subcellularLocation>
        <location evidence="1">Membrane</location>
        <topology evidence="1">Multi-pass membrane protein</topology>
    </subcellularLocation>
</comment>
<evidence type="ECO:0000256" key="4">
    <source>
        <dbReference type="ARBA" id="ARBA00022970"/>
    </source>
</evidence>
<evidence type="ECO:0000256" key="6">
    <source>
        <dbReference type="ARBA" id="ARBA00023136"/>
    </source>
</evidence>
<dbReference type="InterPro" id="IPR050524">
    <property type="entry name" value="APC_YAT"/>
</dbReference>
<proteinExistence type="predicted"/>
<reference evidence="9 10" key="1">
    <citation type="journal article" date="2013" name="BMC Genomics">
        <title>The genome and transcriptome of the pine saprophyte Ophiostoma piceae, and a comparison with the bark beetle-associated pine pathogen Grosmannia clavigera.</title>
        <authorList>
            <person name="Haridas S."/>
            <person name="Wang Y."/>
            <person name="Lim L."/>
            <person name="Massoumi Alamouti S."/>
            <person name="Jackman S."/>
            <person name="Docking R."/>
            <person name="Robertson G."/>
            <person name="Birol I."/>
            <person name="Bohlmann J."/>
            <person name="Breuil C."/>
        </authorList>
    </citation>
    <scope>NUCLEOTIDE SEQUENCE [LARGE SCALE GENOMIC DNA]</scope>
    <source>
        <strain evidence="9 10">UAMH 11346</strain>
    </source>
</reference>
<dbReference type="STRING" id="1262450.S3BTU9"/>
<dbReference type="OrthoDB" id="3900342at2759"/>
<feature type="transmembrane region" description="Helical" evidence="7">
    <location>
        <begin position="254"/>
        <end position="271"/>
    </location>
</feature>
<keyword evidence="2" id="KW-0813">Transport</keyword>
<protein>
    <submittedName>
        <fullName evidence="9">Dicarboxylic amino acid permease</fullName>
    </submittedName>
</protein>
<evidence type="ECO:0000256" key="2">
    <source>
        <dbReference type="ARBA" id="ARBA00022448"/>
    </source>
</evidence>
<gene>
    <name evidence="9" type="ORF">F503_01587</name>
</gene>
<feature type="transmembrane region" description="Helical" evidence="7">
    <location>
        <begin position="111"/>
        <end position="133"/>
    </location>
</feature>
<feature type="transmembrane region" description="Helical" evidence="7">
    <location>
        <begin position="469"/>
        <end position="495"/>
    </location>
</feature>
<feature type="transmembrane region" description="Helical" evidence="7">
    <location>
        <begin position="548"/>
        <end position="568"/>
    </location>
</feature>
<feature type="transmembrane region" description="Helical" evidence="7">
    <location>
        <begin position="302"/>
        <end position="325"/>
    </location>
</feature>
<evidence type="ECO:0000256" key="7">
    <source>
        <dbReference type="SAM" id="Phobius"/>
    </source>
</evidence>
<feature type="transmembrane region" description="Helical" evidence="7">
    <location>
        <begin position="139"/>
        <end position="159"/>
    </location>
</feature>
<evidence type="ECO:0000259" key="8">
    <source>
        <dbReference type="Pfam" id="PF00324"/>
    </source>
</evidence>
<dbReference type="Gene3D" id="1.20.1740.10">
    <property type="entry name" value="Amino acid/polyamine transporter I"/>
    <property type="match status" value="1"/>
</dbReference>
<evidence type="ECO:0000256" key="1">
    <source>
        <dbReference type="ARBA" id="ARBA00004141"/>
    </source>
</evidence>
<evidence type="ECO:0000313" key="9">
    <source>
        <dbReference type="EMBL" id="EPE02846.1"/>
    </source>
</evidence>
<dbReference type="GO" id="GO:0016020">
    <property type="term" value="C:membrane"/>
    <property type="evidence" value="ECO:0007669"/>
    <property type="project" value="UniProtKB-SubCell"/>
</dbReference>
<sequence>MLCCTPVRSMEETWMMDVIKDSPRSPSSTYICSLPRDQDDRRLLGFAPGSLNSSLHHPFISLPLPLSSSPSHTHIMSWNDKIPVENANEAPSADEAAGEGHLRREFKERHISMIAVAGAIGTGLIIGSGTAMVRGGPASLLLAYTIIGAVVFFLMTALGEMACMLPMEKAPFSGYSTRFVDPALGYAAGWNYFFKYAIVLPNNLTAAGIIVQYWRPDLNVGIFVASISVAIILLNLCHVSFFGEAEFWMSVVKLLILTTLVITCFVISMGGQPSGDRIGFRYWSEPGAFATYLRPGNTGRFLGFWACMVQACFAYVGTELVGVAFGEAPNPRKTVRKATRQTLWRISFFYIIGVLVLGMCLPYNNELLIGATKLKTSANASPFVAAIKLANIDYFPDVVNGCLLVFVISAANSDIYIGSRQLFSLAHDRQAPAIFQHTSKQGVPIWGVAAVSIFCALGFLNVTSSASTVFGYLVNLVTVFGTLNWISMLVCYVQFTRGMRAQGLSRDILPYRGTFQPYGAYFSLFVTILVTVFNGYSSFIPKFTAKTFITTYLGIVIYLFNIASYKLFTGCKAVKLEEMDLYSGRLEKEEGDDKSETWDKLKALAGKVTGKA</sequence>
<dbReference type="AlphaFoldDB" id="S3BTU9"/>
<feature type="transmembrane region" description="Helical" evidence="7">
    <location>
        <begin position="193"/>
        <end position="214"/>
    </location>
</feature>
<feature type="transmembrane region" description="Helical" evidence="7">
    <location>
        <begin position="346"/>
        <end position="364"/>
    </location>
</feature>
<dbReference type="GO" id="GO:0015171">
    <property type="term" value="F:amino acid transmembrane transporter activity"/>
    <property type="evidence" value="ECO:0007669"/>
    <property type="project" value="TreeGrafter"/>
</dbReference>
<dbReference type="FunFam" id="1.20.1740.10:FF:000006">
    <property type="entry name" value="General amino acid permease"/>
    <property type="match status" value="1"/>
</dbReference>
<dbReference type="OMA" id="ILLPWGA"/>
<dbReference type="VEuPathDB" id="FungiDB:F503_01587"/>
<dbReference type="HOGENOM" id="CLU_007946_12_1_1"/>
<keyword evidence="6 7" id="KW-0472">Membrane</keyword>
<feature type="transmembrane region" description="Helical" evidence="7">
    <location>
        <begin position="515"/>
        <end position="536"/>
    </location>
</feature>
<keyword evidence="3 7" id="KW-0812">Transmembrane</keyword>
<evidence type="ECO:0000256" key="5">
    <source>
        <dbReference type="ARBA" id="ARBA00022989"/>
    </source>
</evidence>
<dbReference type="InterPro" id="IPR004840">
    <property type="entry name" value="Amino_acid_permease_CS"/>
</dbReference>
<name>S3BTU9_OPHP1</name>
<dbReference type="Proteomes" id="UP000016923">
    <property type="component" value="Unassembled WGS sequence"/>
</dbReference>
<feature type="transmembrane region" description="Helical" evidence="7">
    <location>
        <begin position="220"/>
        <end position="242"/>
    </location>
</feature>
<feature type="transmembrane region" description="Helical" evidence="7">
    <location>
        <begin position="443"/>
        <end position="463"/>
    </location>
</feature>
<dbReference type="PANTHER" id="PTHR43341:SF9">
    <property type="entry name" value="DICARBOXYLIC AMINO ACID PERMEASE"/>
    <property type="match status" value="1"/>
</dbReference>
<dbReference type="EMBL" id="KE148173">
    <property type="protein sequence ID" value="EPE02846.1"/>
    <property type="molecule type" value="Genomic_DNA"/>
</dbReference>
<feature type="domain" description="Amino acid permease/ SLC12A" evidence="8">
    <location>
        <begin position="110"/>
        <end position="573"/>
    </location>
</feature>
<dbReference type="InterPro" id="IPR004841">
    <property type="entry name" value="AA-permease/SLC12A_dom"/>
</dbReference>
<evidence type="ECO:0000256" key="3">
    <source>
        <dbReference type="ARBA" id="ARBA00022692"/>
    </source>
</evidence>
<accession>S3BTU9</accession>
<keyword evidence="4" id="KW-0029">Amino-acid transport</keyword>
<dbReference type="Pfam" id="PF00324">
    <property type="entry name" value="AA_permease"/>
    <property type="match status" value="1"/>
</dbReference>
<dbReference type="eggNOG" id="KOG1286">
    <property type="taxonomic scope" value="Eukaryota"/>
</dbReference>